<evidence type="ECO:0000313" key="4">
    <source>
        <dbReference type="Proteomes" id="UP000317243"/>
    </source>
</evidence>
<dbReference type="AlphaFoldDB" id="A0A5C5X906"/>
<reference evidence="3 4" key="1">
    <citation type="submission" date="2019-02" db="EMBL/GenBank/DDBJ databases">
        <title>Deep-cultivation of Planctomycetes and their phenomic and genomic characterization uncovers novel biology.</title>
        <authorList>
            <person name="Wiegand S."/>
            <person name="Jogler M."/>
            <person name="Boedeker C."/>
            <person name="Pinto D."/>
            <person name="Vollmers J."/>
            <person name="Rivas-Marin E."/>
            <person name="Kohn T."/>
            <person name="Peeters S.H."/>
            <person name="Heuer A."/>
            <person name="Rast P."/>
            <person name="Oberbeckmann S."/>
            <person name="Bunk B."/>
            <person name="Jeske O."/>
            <person name="Meyerdierks A."/>
            <person name="Storesund J.E."/>
            <person name="Kallscheuer N."/>
            <person name="Luecker S."/>
            <person name="Lage O.M."/>
            <person name="Pohl T."/>
            <person name="Merkel B.J."/>
            <person name="Hornburger P."/>
            <person name="Mueller R.-W."/>
            <person name="Bruemmer F."/>
            <person name="Labrenz M."/>
            <person name="Spormann A.M."/>
            <person name="Op Den Camp H."/>
            <person name="Overmann J."/>
            <person name="Amann R."/>
            <person name="Jetten M.S.M."/>
            <person name="Mascher T."/>
            <person name="Medema M.H."/>
            <person name="Devos D.P."/>
            <person name="Kaster A.-K."/>
            <person name="Ovreas L."/>
            <person name="Rohde M."/>
            <person name="Galperin M.Y."/>
            <person name="Jogler C."/>
        </authorList>
    </citation>
    <scope>NUCLEOTIDE SEQUENCE [LARGE SCALE GENOMIC DNA]</scope>
    <source>
        <strain evidence="3 4">KOR42</strain>
    </source>
</reference>
<sequence>MQPRIAVLHVIGVLLAVAIASAIRAEESQPEWTPEHALKQYQSQLVYDPNRAATTSRAPLATDPNGPQENEIPEPEIAPVDVAMGGVPDLIPSDFPSPDDRLNAVPNPYSGNPLSSSGSDPCCPPANESNWLAKEFSLFGTTWNKHLFTTSVIPASQDGVGFTSLEIGTQIFPNAFPLLRVSPRFAWHFVDRPDSIDLPANVYDTAVDVALFLPFNKRWSFFGGLAPGLYTDFDNMSSDAFRLIGRVLFFYKRSEFLKYAFGFVYLDREDISALPAVGAVWTPESAPNLTFEIMFPKPRIKYVLEKCGEAENFVYLGGELGGGTWAIQERNGRDTIVTYNDLKLALGYEKSNPEGLTWFLETAYVFDRSLEYPDQPEVDLSNSGMVRVGLKY</sequence>
<dbReference type="OrthoDB" id="249490at2"/>
<evidence type="ECO:0000259" key="2">
    <source>
        <dbReference type="Pfam" id="PF19783"/>
    </source>
</evidence>
<feature type="compositionally biased region" description="Polar residues" evidence="1">
    <location>
        <begin position="109"/>
        <end position="119"/>
    </location>
</feature>
<protein>
    <recommendedName>
        <fullName evidence="2">DUF6268 domain-containing protein</fullName>
    </recommendedName>
</protein>
<accession>A0A5C5X906</accession>
<feature type="domain" description="DUF6268" evidence="2">
    <location>
        <begin position="199"/>
        <end position="372"/>
    </location>
</feature>
<proteinExistence type="predicted"/>
<dbReference type="RefSeq" id="WP_146509419.1">
    <property type="nucleotide sequence ID" value="NZ_SIHI01000001.1"/>
</dbReference>
<keyword evidence="4" id="KW-1185">Reference proteome</keyword>
<organism evidence="3 4">
    <name type="scientific">Thalassoglobus neptunius</name>
    <dbReference type="NCBI Taxonomy" id="1938619"/>
    <lineage>
        <taxon>Bacteria</taxon>
        <taxon>Pseudomonadati</taxon>
        <taxon>Planctomycetota</taxon>
        <taxon>Planctomycetia</taxon>
        <taxon>Planctomycetales</taxon>
        <taxon>Planctomycetaceae</taxon>
        <taxon>Thalassoglobus</taxon>
    </lineage>
</organism>
<comment type="caution">
    <text evidence="3">The sequence shown here is derived from an EMBL/GenBank/DDBJ whole genome shotgun (WGS) entry which is preliminary data.</text>
</comment>
<evidence type="ECO:0000313" key="3">
    <source>
        <dbReference type="EMBL" id="TWT58783.1"/>
    </source>
</evidence>
<name>A0A5C5X906_9PLAN</name>
<evidence type="ECO:0000256" key="1">
    <source>
        <dbReference type="SAM" id="MobiDB-lite"/>
    </source>
</evidence>
<gene>
    <name evidence="3" type="ORF">KOR42_21690</name>
</gene>
<dbReference type="Pfam" id="PF19783">
    <property type="entry name" value="DUF6268"/>
    <property type="match status" value="1"/>
</dbReference>
<feature type="region of interest" description="Disordered" evidence="1">
    <location>
        <begin position="88"/>
        <end position="122"/>
    </location>
</feature>
<dbReference type="Proteomes" id="UP000317243">
    <property type="component" value="Unassembled WGS sequence"/>
</dbReference>
<dbReference type="EMBL" id="SIHI01000001">
    <property type="protein sequence ID" value="TWT58783.1"/>
    <property type="molecule type" value="Genomic_DNA"/>
</dbReference>
<dbReference type="InterPro" id="IPR046235">
    <property type="entry name" value="DUF6268"/>
</dbReference>